<feature type="domain" description="Inhibitor I9" evidence="2">
    <location>
        <begin position="41"/>
        <end position="116"/>
    </location>
</feature>
<dbReference type="OMA" id="IAMSDSA"/>
<dbReference type="PANTHER" id="PTHR48222">
    <property type="entry name" value="PROTEINASE INHIBITOR, PROPEPTIDE"/>
    <property type="match status" value="1"/>
</dbReference>
<dbReference type="PANTHER" id="PTHR48222:SF4">
    <property type="entry name" value="PROTEINASE INHIBITOR, PROPEPTIDE"/>
    <property type="match status" value="1"/>
</dbReference>
<feature type="signal peptide" evidence="1">
    <location>
        <begin position="1"/>
        <end position="22"/>
    </location>
</feature>
<evidence type="ECO:0000259" key="2">
    <source>
        <dbReference type="Pfam" id="PF05922"/>
    </source>
</evidence>
<dbReference type="AlphaFoldDB" id="A9NKZ5"/>
<evidence type="ECO:0000313" key="3">
    <source>
        <dbReference type="EMBL" id="ABK21306.1"/>
    </source>
</evidence>
<dbReference type="EMBL" id="EF084130">
    <property type="protein sequence ID" value="ABK23458.1"/>
    <property type="molecule type" value="mRNA"/>
</dbReference>
<dbReference type="EMBL" id="EF082973">
    <property type="protein sequence ID" value="ABK22324.1"/>
    <property type="molecule type" value="mRNA"/>
</dbReference>
<dbReference type="EMBL" id="EF676211">
    <property type="protein sequence ID" value="ABR16128.1"/>
    <property type="molecule type" value="mRNA"/>
</dbReference>
<dbReference type="Gene3D" id="3.30.70.80">
    <property type="entry name" value="Peptidase S8 propeptide/proteinase inhibitor I9"/>
    <property type="match status" value="1"/>
</dbReference>
<name>A9NKZ5_PICSI</name>
<evidence type="ECO:0000313" key="4">
    <source>
        <dbReference type="EMBL" id="ABR16128.1"/>
    </source>
</evidence>
<dbReference type="EMBL" id="BT070440">
    <property type="protein sequence ID" value="ACN39953.1"/>
    <property type="molecule type" value="mRNA"/>
</dbReference>
<dbReference type="InterPro" id="IPR010259">
    <property type="entry name" value="S8pro/Inhibitor_I9"/>
</dbReference>
<evidence type="ECO:0000313" key="5">
    <source>
        <dbReference type="EMBL" id="ACN39953.1"/>
    </source>
</evidence>
<organism evidence="3">
    <name type="scientific">Picea sitchensis</name>
    <name type="common">Sitka spruce</name>
    <name type="synonym">Pinus sitchensis</name>
    <dbReference type="NCBI Taxonomy" id="3332"/>
    <lineage>
        <taxon>Eukaryota</taxon>
        <taxon>Viridiplantae</taxon>
        <taxon>Streptophyta</taxon>
        <taxon>Embryophyta</taxon>
        <taxon>Tracheophyta</taxon>
        <taxon>Spermatophyta</taxon>
        <taxon>Pinopsida</taxon>
        <taxon>Pinidae</taxon>
        <taxon>Conifers I</taxon>
        <taxon>Pinales</taxon>
        <taxon>Pinaceae</taxon>
        <taxon>Picea</taxon>
    </lineage>
</organism>
<evidence type="ECO:0000256" key="1">
    <source>
        <dbReference type="SAM" id="SignalP"/>
    </source>
</evidence>
<proteinExistence type="evidence at transcript level"/>
<protein>
    <recommendedName>
        <fullName evidence="2">Inhibitor I9 domain-containing protein</fullName>
    </recommendedName>
</protein>
<accession>A9NKZ5</accession>
<dbReference type="EMBL" id="EF081926">
    <property type="protein sequence ID" value="ABK21306.1"/>
    <property type="molecule type" value="mRNA"/>
</dbReference>
<feature type="chain" id="PRO_5010821309" description="Inhibitor I9 domain-containing protein" evidence="1">
    <location>
        <begin position="23"/>
        <end position="124"/>
    </location>
</feature>
<reference evidence="4" key="1">
    <citation type="submission" date="2007-06" db="EMBL/GenBank/DDBJ databases">
        <title>Full length cDNA sequences from Sitka Spruce (Picea sitchensis).</title>
        <authorList>
            <person name="Ralph S.G."/>
            <person name="Chun H.E."/>
            <person name="Liao N."/>
            <person name="Ali J."/>
            <person name="Reid K."/>
            <person name="Kolosova N."/>
            <person name="Cooper N."/>
            <person name="Cullis C."/>
            <person name="Jancsik S."/>
            <person name="Moore R."/>
            <person name="Mayo M."/>
            <person name="Wagner S."/>
            <person name="Holt R.A."/>
            <person name="Jones S.J.M."/>
            <person name="Marra M.A."/>
            <person name="Ritland C.E."/>
            <person name="Ritland K."/>
            <person name="Bohlmann J."/>
        </authorList>
    </citation>
    <scope>NUCLEOTIDE SEQUENCE</scope>
    <source>
        <tissue evidence="4">Green portion of the leader tissue</tissue>
    </source>
</reference>
<reference evidence="5" key="3">
    <citation type="submission" date="2009-02" db="EMBL/GenBank/DDBJ databases">
        <title>Full length sequence-verified cDNA sequences from Sitka spruce (Picea sitchensis).</title>
        <authorList>
            <person name="Reid K.E."/>
            <person name="Liao N."/>
            <person name="Ralph S."/>
            <person name="Kolosova N."/>
            <person name="Oddy C."/>
            <person name="Moore R."/>
            <person name="Mayo M."/>
            <person name="Wagner S."/>
            <person name="King J."/>
            <person name="Yanchuk A."/>
            <person name="Holt R."/>
            <person name="Jones S."/>
            <person name="Marra M."/>
            <person name="Ritland C.E."/>
            <person name="Ritland K."/>
            <person name="Bohlmann J."/>
        </authorList>
    </citation>
    <scope>NUCLEOTIDE SEQUENCE</scope>
    <source>
        <tissue evidence="5">Green portion of the leader tissue</tissue>
    </source>
</reference>
<dbReference type="Pfam" id="PF05922">
    <property type="entry name" value="Inhibitor_I9"/>
    <property type="match status" value="1"/>
</dbReference>
<keyword evidence="1" id="KW-0732">Signal</keyword>
<reference evidence="3" key="2">
    <citation type="journal article" date="2008" name="BMC Genomics">
        <title>A conifer genomics resource of 200,000 spruce (Picea spp.) ESTs and 6,464 high-quality, sequence-finished full-length cDNAs for Sitka spruce (Picea sitchensis).</title>
        <authorList>
            <person name="Ralph S.G."/>
            <person name="Chun H.J."/>
            <person name="Kolosova N."/>
            <person name="Cooper D."/>
            <person name="Oddy C."/>
            <person name="Ritland C.E."/>
            <person name="Kirkpatrick R."/>
            <person name="Moore R."/>
            <person name="Barber S."/>
            <person name="Holt R.A."/>
            <person name="Jones S.J."/>
            <person name="Marra M.A."/>
            <person name="Douglas C.J."/>
            <person name="Ritland K."/>
            <person name="Bohlmann J."/>
        </authorList>
    </citation>
    <scope>NUCLEOTIDE SEQUENCE</scope>
    <source>
        <tissue evidence="3">Green portion of the leader tissue</tissue>
    </source>
</reference>
<dbReference type="InterPro" id="IPR037045">
    <property type="entry name" value="S8pro/Inhibitor_I9_sf"/>
</dbReference>
<sequence>MEANRLLPLLLTFVVLISTVMANVRHEEEQTKVTNEGSVQIVYMDRASGEDDPEATHVKTLAAVLGSEEEARKAILYSYKHTVNGFSAKLTPEQVDSLSKQPGVLQIVPSETYQLHKRPGLSAT</sequence>